<evidence type="ECO:0000313" key="1">
    <source>
        <dbReference type="EMBL" id="CAD9276463.1"/>
    </source>
</evidence>
<accession>A0A7S1UU54</accession>
<gene>
    <name evidence="1" type="ORF">GOCE00092_LOCUS5371</name>
</gene>
<organism evidence="1">
    <name type="scientific">Grammatophora oceanica</name>
    <dbReference type="NCBI Taxonomy" id="210454"/>
    <lineage>
        <taxon>Eukaryota</taxon>
        <taxon>Sar</taxon>
        <taxon>Stramenopiles</taxon>
        <taxon>Ochrophyta</taxon>
        <taxon>Bacillariophyta</taxon>
        <taxon>Fragilariophyceae</taxon>
        <taxon>Fragilariophycidae</taxon>
        <taxon>Rhabdonematales</taxon>
        <taxon>Grammatophoraceae</taxon>
        <taxon>Grammatophora</taxon>
    </lineage>
</organism>
<sequence length="111" mass="12690">MGYLYFWEWYLLTKNESCWYGTLSLVLLLRVLRSSLDSTFCFTCLRSIRQSGERYGDKRKIETETCTDNGGFCFWETASAEATRASTITRISGNAATGDTTMQSANHPSRW</sequence>
<proteinExistence type="predicted"/>
<name>A0A7S1UU54_9STRA</name>
<protein>
    <submittedName>
        <fullName evidence="1">Uncharacterized protein</fullName>
    </submittedName>
</protein>
<dbReference type="EMBL" id="HBGK01010336">
    <property type="protein sequence ID" value="CAD9276463.1"/>
    <property type="molecule type" value="Transcribed_RNA"/>
</dbReference>
<reference evidence="1" key="1">
    <citation type="submission" date="2021-01" db="EMBL/GenBank/DDBJ databases">
        <authorList>
            <person name="Corre E."/>
            <person name="Pelletier E."/>
            <person name="Niang G."/>
            <person name="Scheremetjew M."/>
            <person name="Finn R."/>
            <person name="Kale V."/>
            <person name="Holt S."/>
            <person name="Cochrane G."/>
            <person name="Meng A."/>
            <person name="Brown T."/>
            <person name="Cohen L."/>
        </authorList>
    </citation>
    <scope>NUCLEOTIDE SEQUENCE</scope>
    <source>
        <strain evidence="1">CCMP 410</strain>
    </source>
</reference>
<dbReference type="AlphaFoldDB" id="A0A7S1UU54"/>